<proteinExistence type="predicted"/>
<reference evidence="3 4" key="1">
    <citation type="submission" date="2019-08" db="EMBL/GenBank/DDBJ databases">
        <title>Draft genome sequences of two oriental melons (Cucumis melo L. var makuwa).</title>
        <authorList>
            <person name="Kwon S.-Y."/>
        </authorList>
    </citation>
    <scope>NUCLEOTIDE SEQUENCE [LARGE SCALE GENOMIC DNA]</scope>
    <source>
        <strain evidence="4">cv. Chang Bougi</strain>
        <strain evidence="3">cv. SW 3</strain>
        <tissue evidence="2">Leaf</tissue>
    </source>
</reference>
<sequence length="184" mass="20838">MFGVLSVFRRREKAIAFFAFWVSGFSRVLSASSWCGSKAVLVSRDVGFQWVCSSLQWVSVQEIIPSSWELGIVITSGNRTWWGVVEEARKSFLTKSLRNKLYLKEKFFGYMMDQSKGLEENLDEFQKIIVDLYNIDRSGYTIKSENGVMKVTNGSLVKLRGTLRNGLYVLEGTAVSDSAVMTLE</sequence>
<dbReference type="EMBL" id="SSTE01011804">
    <property type="protein sequence ID" value="KAA0050568.1"/>
    <property type="molecule type" value="Genomic_DNA"/>
</dbReference>
<evidence type="ECO:0000313" key="4">
    <source>
        <dbReference type="Proteomes" id="UP000321947"/>
    </source>
</evidence>
<protein>
    <submittedName>
        <fullName evidence="2">Retrovirus-related Pol polyprotein from transposon TNT 1-94</fullName>
    </submittedName>
</protein>
<dbReference type="Proteomes" id="UP000321393">
    <property type="component" value="Unassembled WGS sequence"/>
</dbReference>
<dbReference type="EMBL" id="SSTD01007466">
    <property type="protein sequence ID" value="TYK18807.1"/>
    <property type="molecule type" value="Genomic_DNA"/>
</dbReference>
<evidence type="ECO:0000313" key="2">
    <source>
        <dbReference type="EMBL" id="TYK18807.1"/>
    </source>
</evidence>
<dbReference type="Proteomes" id="UP000321947">
    <property type="component" value="Unassembled WGS sequence"/>
</dbReference>
<comment type="caution">
    <text evidence="2">The sequence shown here is derived from an EMBL/GenBank/DDBJ whole genome shotgun (WGS) entry which is preliminary data.</text>
</comment>
<accession>A0A5D3D5H9</accession>
<organism evidence="2 4">
    <name type="scientific">Cucumis melo var. makuwa</name>
    <name type="common">Oriental melon</name>
    <dbReference type="NCBI Taxonomy" id="1194695"/>
    <lineage>
        <taxon>Eukaryota</taxon>
        <taxon>Viridiplantae</taxon>
        <taxon>Streptophyta</taxon>
        <taxon>Embryophyta</taxon>
        <taxon>Tracheophyta</taxon>
        <taxon>Spermatophyta</taxon>
        <taxon>Magnoliopsida</taxon>
        <taxon>eudicotyledons</taxon>
        <taxon>Gunneridae</taxon>
        <taxon>Pentapetalae</taxon>
        <taxon>rosids</taxon>
        <taxon>fabids</taxon>
        <taxon>Cucurbitales</taxon>
        <taxon>Cucurbitaceae</taxon>
        <taxon>Benincaseae</taxon>
        <taxon>Cucumis</taxon>
    </lineage>
</organism>
<evidence type="ECO:0000313" key="3">
    <source>
        <dbReference type="Proteomes" id="UP000321393"/>
    </source>
</evidence>
<evidence type="ECO:0000313" key="1">
    <source>
        <dbReference type="EMBL" id="KAA0050568.1"/>
    </source>
</evidence>
<name>A0A5D3D5H9_CUCMM</name>
<gene>
    <name evidence="2" type="ORF">E5676_scaffold945G00250</name>
    <name evidence="1" type="ORF">E6C27_scaffold673G00260</name>
</gene>
<dbReference type="AlphaFoldDB" id="A0A5D3D5H9"/>